<evidence type="ECO:0008006" key="4">
    <source>
        <dbReference type="Google" id="ProtNLM"/>
    </source>
</evidence>
<evidence type="ECO:0000313" key="3">
    <source>
        <dbReference type="Proteomes" id="UP000490060"/>
    </source>
</evidence>
<dbReference type="Gene3D" id="2.60.40.10">
    <property type="entry name" value="Immunoglobulins"/>
    <property type="match status" value="1"/>
</dbReference>
<reference evidence="2 3" key="1">
    <citation type="submission" date="2017-11" db="EMBL/GenBank/DDBJ databases">
        <authorList>
            <person name="Duchaud E."/>
        </authorList>
    </citation>
    <scope>NUCLEOTIDE SEQUENCE [LARGE SCALE GENOMIC DNA]</scope>
    <source>
        <strain evidence="2 3">TNO010</strain>
    </source>
</reference>
<keyword evidence="1" id="KW-0732">Signal</keyword>
<dbReference type="PANTHER" id="PTHR37833:SF1">
    <property type="entry name" value="SIGNAL PEPTIDE PROTEIN"/>
    <property type="match status" value="1"/>
</dbReference>
<organism evidence="2 3">
    <name type="scientific">Tenacibaculum finnmarkense genomovar ulcerans</name>
    <dbReference type="NCBI Taxonomy" id="2781388"/>
    <lineage>
        <taxon>Bacteria</taxon>
        <taxon>Pseudomonadati</taxon>
        <taxon>Bacteroidota</taxon>
        <taxon>Flavobacteriia</taxon>
        <taxon>Flavobacteriales</taxon>
        <taxon>Flavobacteriaceae</taxon>
        <taxon>Tenacibaculum</taxon>
        <taxon>Tenacibaculum finnmarkense</taxon>
    </lineage>
</organism>
<dbReference type="PANTHER" id="PTHR37833">
    <property type="entry name" value="LIPOPROTEIN-RELATED"/>
    <property type="match status" value="1"/>
</dbReference>
<dbReference type="GeneID" id="86818839"/>
<dbReference type="Pfam" id="PF07610">
    <property type="entry name" value="DUF1573"/>
    <property type="match status" value="1"/>
</dbReference>
<gene>
    <name evidence="2" type="ORF">TNO010_520031</name>
</gene>
<proteinExistence type="predicted"/>
<protein>
    <recommendedName>
        <fullName evidence="4">DUF1573 domain-containing protein</fullName>
    </recommendedName>
</protein>
<name>A0A2I2MB01_9FLAO</name>
<dbReference type="Proteomes" id="UP000490060">
    <property type="component" value="Unassembled WGS sequence"/>
</dbReference>
<dbReference type="InterPro" id="IPR013783">
    <property type="entry name" value="Ig-like_fold"/>
</dbReference>
<dbReference type="EMBL" id="OENE01000048">
    <property type="protein sequence ID" value="SOU89646.1"/>
    <property type="molecule type" value="Genomic_DNA"/>
</dbReference>
<evidence type="ECO:0000313" key="2">
    <source>
        <dbReference type="EMBL" id="SOU89646.1"/>
    </source>
</evidence>
<evidence type="ECO:0000256" key="1">
    <source>
        <dbReference type="SAM" id="SignalP"/>
    </source>
</evidence>
<accession>A0A2I2MB01</accession>
<feature type="chain" id="PRO_5014139388" description="DUF1573 domain-containing protein" evidence="1">
    <location>
        <begin position="20"/>
        <end position="130"/>
    </location>
</feature>
<dbReference type="AlphaFoldDB" id="A0A2I2MB01"/>
<feature type="signal peptide" evidence="1">
    <location>
        <begin position="1"/>
        <end position="19"/>
    </location>
</feature>
<dbReference type="RefSeq" id="WP_172505813.1">
    <property type="nucleotide sequence ID" value="NZ_JAFMUG010000004.1"/>
</dbReference>
<dbReference type="InterPro" id="IPR011467">
    <property type="entry name" value="DUF1573"/>
</dbReference>
<sequence>MKRILSFIAVCLITLTVNAQEFKFETETIDYGKVGIASEGKRTFEFTNIGDEPIIIKDIISACGCTVPKKPEAPIMPGQKGQIEVSYDTKRPGGFSKTLTVVSNAKNKRKRIKIKGFIAKKDAAVKAKSL</sequence>